<protein>
    <submittedName>
        <fullName evidence="2">ABC transporter permease</fullName>
    </submittedName>
</protein>
<feature type="transmembrane region" description="Helical" evidence="1">
    <location>
        <begin position="328"/>
        <end position="349"/>
    </location>
</feature>
<dbReference type="Pfam" id="PF12679">
    <property type="entry name" value="ABC2_membrane_2"/>
    <property type="match status" value="1"/>
</dbReference>
<dbReference type="KEGG" id="dsc:ABOD76_17410"/>
<organism evidence="2">
    <name type="scientific">Deinococcus sonorensis KR-87</name>
    <dbReference type="NCBI Taxonomy" id="694439"/>
    <lineage>
        <taxon>Bacteria</taxon>
        <taxon>Thermotogati</taxon>
        <taxon>Deinococcota</taxon>
        <taxon>Deinococci</taxon>
        <taxon>Deinococcales</taxon>
        <taxon>Deinococcaceae</taxon>
        <taxon>Deinococcus</taxon>
    </lineage>
</organism>
<gene>
    <name evidence="2" type="ORF">ABOD76_17410</name>
</gene>
<accession>A0AAU7UAH5</accession>
<dbReference type="GO" id="GO:0005886">
    <property type="term" value="C:plasma membrane"/>
    <property type="evidence" value="ECO:0007669"/>
    <property type="project" value="UniProtKB-SubCell"/>
</dbReference>
<dbReference type="GO" id="GO:0140359">
    <property type="term" value="F:ABC-type transporter activity"/>
    <property type="evidence" value="ECO:0007669"/>
    <property type="project" value="InterPro"/>
</dbReference>
<dbReference type="PANTHER" id="PTHR43471">
    <property type="entry name" value="ABC TRANSPORTER PERMEASE"/>
    <property type="match status" value="1"/>
</dbReference>
<name>A0AAU7UAH5_9DEIO</name>
<keyword evidence="1" id="KW-1133">Transmembrane helix</keyword>
<feature type="transmembrane region" description="Helical" evidence="1">
    <location>
        <begin position="380"/>
        <end position="402"/>
    </location>
</feature>
<proteinExistence type="predicted"/>
<dbReference type="AlphaFoldDB" id="A0AAU7UAH5"/>
<evidence type="ECO:0000256" key="1">
    <source>
        <dbReference type="SAM" id="Phobius"/>
    </source>
</evidence>
<reference evidence="2" key="1">
    <citation type="submission" date="2024-06" db="EMBL/GenBank/DDBJ databases">
        <title>Draft Genome Sequence of Deinococcus sonorensis Type Strain KR-87, a Biofilm Producing Representative of the Genus Deinococcus.</title>
        <authorList>
            <person name="Boren L.S."/>
            <person name="Grosso R.A."/>
            <person name="Hugenberg-Cox A.N."/>
            <person name="Hill J.T.E."/>
            <person name="Albert C.M."/>
            <person name="Tuohy J.M."/>
        </authorList>
    </citation>
    <scope>NUCLEOTIDE SEQUENCE</scope>
    <source>
        <strain evidence="2">KR-87</strain>
    </source>
</reference>
<feature type="transmembrane region" description="Helical" evidence="1">
    <location>
        <begin position="245"/>
        <end position="269"/>
    </location>
</feature>
<dbReference type="EMBL" id="CP158299">
    <property type="protein sequence ID" value="XBV85200.1"/>
    <property type="molecule type" value="Genomic_DNA"/>
</dbReference>
<sequence>MRWPFIWQVALKELTSTIRDRRTLTSTILLPLIMIPLFTILFPLLLGKAFSGQQTERQRVGVVGTLPAALRAQLTEDTRDASGKQTGVGVVLVPVADPVKAVQDGTVEAVVQVRQPLPQAAGQGSGTVQLYAKLGNLKASAGVISKVQAALNEYNARLVGTALRARGLGSDFLTPVRVQTIDASKPQEAASGQLAFIIPMFMLQFILAGGMATAIDSTAGEKERGTLEVLLVSPIRRSEVVVGKLIATTLTALVAASCSLLGLAVAGPLGRVVLAGQDTKEVAGVMGGQLSVSLASGLFLVLMAVSAALLLGALLIAVSIFARSYKEAQTYLTPISLLIVLPAVGLQFADFIGRGLGLYSVPLINSMLVILDIVKGAFNAPGAVLALIINLVFTGLLVLLAIRSFGREQVIFRN</sequence>
<feature type="transmembrane region" description="Helical" evidence="1">
    <location>
        <begin position="290"/>
        <end position="322"/>
    </location>
</feature>
<feature type="transmembrane region" description="Helical" evidence="1">
    <location>
        <begin position="194"/>
        <end position="215"/>
    </location>
</feature>
<dbReference type="PANTHER" id="PTHR43471:SF3">
    <property type="entry name" value="ABC TRANSPORTER PERMEASE PROTEIN NATB"/>
    <property type="match status" value="1"/>
</dbReference>
<feature type="transmembrane region" description="Helical" evidence="1">
    <location>
        <begin position="28"/>
        <end position="47"/>
    </location>
</feature>
<dbReference type="RefSeq" id="WP_350243237.1">
    <property type="nucleotide sequence ID" value="NZ_CP158299.1"/>
</dbReference>
<evidence type="ECO:0000313" key="2">
    <source>
        <dbReference type="EMBL" id="XBV85200.1"/>
    </source>
</evidence>
<keyword evidence="1" id="KW-0472">Membrane</keyword>
<keyword evidence="1" id="KW-0812">Transmembrane</keyword>